<dbReference type="AlphaFoldDB" id="A0A370IFY4"/>
<reference evidence="2 3" key="1">
    <citation type="submission" date="2018-07" db="EMBL/GenBank/DDBJ databases">
        <title>Genome sequence of extremly halophilic archaeon Halopelagius longus strain BC12-B1.</title>
        <authorList>
            <person name="Zhang X."/>
        </authorList>
    </citation>
    <scope>NUCLEOTIDE SEQUENCE [LARGE SCALE GENOMIC DNA]</scope>
    <source>
        <strain evidence="2 3">BC12-B1</strain>
    </source>
</reference>
<evidence type="ECO:0000313" key="3">
    <source>
        <dbReference type="Proteomes" id="UP000255421"/>
    </source>
</evidence>
<feature type="domain" description="DUF8075" evidence="1">
    <location>
        <begin position="1"/>
        <end position="81"/>
    </location>
</feature>
<dbReference type="OrthoDB" id="297482at2157"/>
<dbReference type="Proteomes" id="UP000255421">
    <property type="component" value="Unassembled WGS sequence"/>
</dbReference>
<protein>
    <recommendedName>
        <fullName evidence="1">DUF8075 domain-containing protein</fullName>
    </recommendedName>
</protein>
<dbReference type="RefSeq" id="WP_092539355.1">
    <property type="nucleotide sequence ID" value="NZ_FNKQ01000007.1"/>
</dbReference>
<evidence type="ECO:0000259" key="1">
    <source>
        <dbReference type="Pfam" id="PF26276"/>
    </source>
</evidence>
<gene>
    <name evidence="2" type="ORF">DWB78_18845</name>
</gene>
<proteinExistence type="predicted"/>
<keyword evidence="3" id="KW-1185">Reference proteome</keyword>
<organism evidence="2 3">
    <name type="scientific">Halopelagius longus</name>
    <dbReference type="NCBI Taxonomy" id="1236180"/>
    <lineage>
        <taxon>Archaea</taxon>
        <taxon>Methanobacteriati</taxon>
        <taxon>Methanobacteriota</taxon>
        <taxon>Stenosarchaea group</taxon>
        <taxon>Halobacteria</taxon>
        <taxon>Halobacteriales</taxon>
        <taxon>Haloferacaceae</taxon>
    </lineage>
</organism>
<dbReference type="Pfam" id="PF26276">
    <property type="entry name" value="DUF8075"/>
    <property type="match status" value="1"/>
</dbReference>
<accession>A0A370IFY4</accession>
<sequence length="83" mass="9143">MPVIHFETADTTDRTQIGEGLVRFAVQAGRLETGGEEGKYFLKHADGCAEDGEQITPGDEFFFHTETGDILCAEHGEELREGK</sequence>
<comment type="caution">
    <text evidence="2">The sequence shown here is derived from an EMBL/GenBank/DDBJ whole genome shotgun (WGS) entry which is preliminary data.</text>
</comment>
<name>A0A370IFY4_9EURY</name>
<dbReference type="EMBL" id="QQST01000006">
    <property type="protein sequence ID" value="RDI69530.1"/>
    <property type="molecule type" value="Genomic_DNA"/>
</dbReference>
<dbReference type="InterPro" id="IPR058388">
    <property type="entry name" value="DUF8075"/>
</dbReference>
<evidence type="ECO:0000313" key="2">
    <source>
        <dbReference type="EMBL" id="RDI69530.1"/>
    </source>
</evidence>